<keyword evidence="13" id="KW-0812">Transmembrane</keyword>
<keyword evidence="13" id="KW-1133">Transmembrane helix</keyword>
<feature type="transmembrane region" description="Helical" evidence="13">
    <location>
        <begin position="194"/>
        <end position="214"/>
    </location>
</feature>
<dbReference type="EMBL" id="JADINH010000021">
    <property type="protein sequence ID" value="MBO8414991.1"/>
    <property type="molecule type" value="Genomic_DNA"/>
</dbReference>
<keyword evidence="8 12" id="KW-0594">Phospholipid biosynthesis</keyword>
<feature type="active site" description="Charge relay system; for autoendoproteolytic cleavage activity" evidence="12">
    <location>
        <position position="148"/>
    </location>
</feature>
<comment type="cofactor">
    <cofactor evidence="12">
        <name>pyruvate</name>
        <dbReference type="ChEBI" id="CHEBI:15361"/>
    </cofactor>
    <text evidence="12">Binds 1 pyruvoyl group covalently per subunit.</text>
</comment>
<evidence type="ECO:0000256" key="11">
    <source>
        <dbReference type="ARBA" id="ARBA00023317"/>
    </source>
</evidence>
<evidence type="ECO:0000256" key="7">
    <source>
        <dbReference type="ARBA" id="ARBA00023145"/>
    </source>
</evidence>
<accession>A0A9D9DBE1</accession>
<dbReference type="InterPro" id="IPR003817">
    <property type="entry name" value="PS_Dcarbxylase"/>
</dbReference>
<keyword evidence="4 12" id="KW-0210">Decarboxylase</keyword>
<comment type="subunit">
    <text evidence="12">Heterodimer of a large membrane-associated beta subunit and a small pyruvoyl-containing alpha subunit.</text>
</comment>
<keyword evidence="10 12" id="KW-1208">Phospholipid metabolism</keyword>
<dbReference type="InterPro" id="IPR033177">
    <property type="entry name" value="PSD-B"/>
</dbReference>
<evidence type="ECO:0000256" key="6">
    <source>
        <dbReference type="ARBA" id="ARBA00023136"/>
    </source>
</evidence>
<comment type="catalytic activity">
    <reaction evidence="12">
        <text>a 1,2-diacyl-sn-glycero-3-phospho-L-serine + H(+) = a 1,2-diacyl-sn-glycero-3-phosphoethanolamine + CO2</text>
        <dbReference type="Rhea" id="RHEA:20828"/>
        <dbReference type="ChEBI" id="CHEBI:15378"/>
        <dbReference type="ChEBI" id="CHEBI:16526"/>
        <dbReference type="ChEBI" id="CHEBI:57262"/>
        <dbReference type="ChEBI" id="CHEBI:64612"/>
        <dbReference type="EC" id="4.1.1.65"/>
    </reaction>
</comment>
<keyword evidence="2 12" id="KW-1003">Cell membrane</keyword>
<reference evidence="14" key="1">
    <citation type="submission" date="2020-10" db="EMBL/GenBank/DDBJ databases">
        <authorList>
            <person name="Gilroy R."/>
        </authorList>
    </citation>
    <scope>NUCLEOTIDE SEQUENCE</scope>
    <source>
        <strain evidence="14">17213</strain>
    </source>
</reference>
<dbReference type="HAMAP" id="MF_00662">
    <property type="entry name" value="PS_decarb_PSD_B_type1"/>
    <property type="match status" value="1"/>
</dbReference>
<feature type="chain" id="PRO_5039768796" description="Phosphatidylserine decarboxylase alpha chain" evidence="12">
    <location>
        <begin position="250"/>
        <end position="292"/>
    </location>
</feature>
<feature type="site" description="Cleavage (non-hydrolytic); by autocatalysis" evidence="12">
    <location>
        <begin position="249"/>
        <end position="250"/>
    </location>
</feature>
<comment type="caution">
    <text evidence="14">The sequence shown here is derived from an EMBL/GenBank/DDBJ whole genome shotgun (WGS) entry which is preliminary data.</text>
</comment>
<evidence type="ECO:0000256" key="12">
    <source>
        <dbReference type="HAMAP-Rule" id="MF_00662"/>
    </source>
</evidence>
<evidence type="ECO:0000313" key="14">
    <source>
        <dbReference type="EMBL" id="MBO8414991.1"/>
    </source>
</evidence>
<keyword evidence="9 12" id="KW-0456">Lyase</keyword>
<dbReference type="Proteomes" id="UP000823631">
    <property type="component" value="Unassembled WGS sequence"/>
</dbReference>
<feature type="active site" description="Charge relay system; for autoendoproteolytic cleavage activity" evidence="12">
    <location>
        <position position="250"/>
    </location>
</feature>
<feature type="chain" id="PRO_5039768797" description="Phosphatidylserine decarboxylase beta chain" evidence="12">
    <location>
        <begin position="1"/>
        <end position="249"/>
    </location>
</feature>
<feature type="active site" description="Schiff-base intermediate with substrate; via pyruvic acid; for decarboxylase activity" evidence="12">
    <location>
        <position position="250"/>
    </location>
</feature>
<proteinExistence type="inferred from homology"/>
<feature type="modified residue" description="Pyruvic acid (Ser); by autocatalysis" evidence="12">
    <location>
        <position position="250"/>
    </location>
</feature>
<evidence type="ECO:0000256" key="1">
    <source>
        <dbReference type="ARBA" id="ARBA00005189"/>
    </source>
</evidence>
<evidence type="ECO:0000256" key="8">
    <source>
        <dbReference type="ARBA" id="ARBA00023209"/>
    </source>
</evidence>
<evidence type="ECO:0000313" key="15">
    <source>
        <dbReference type="Proteomes" id="UP000823631"/>
    </source>
</evidence>
<evidence type="ECO:0000256" key="9">
    <source>
        <dbReference type="ARBA" id="ARBA00023239"/>
    </source>
</evidence>
<dbReference type="EC" id="4.1.1.65" evidence="12"/>
<comment type="subcellular location">
    <subcellularLocation>
        <location evidence="12">Cell membrane</location>
        <topology evidence="12">Peripheral membrane protein</topology>
    </subcellularLocation>
</comment>
<name>A0A9D9DBE1_9GAMM</name>
<dbReference type="Pfam" id="PF02666">
    <property type="entry name" value="PS_Dcarbxylase"/>
    <property type="match status" value="1"/>
</dbReference>
<evidence type="ECO:0000256" key="5">
    <source>
        <dbReference type="ARBA" id="ARBA00023098"/>
    </source>
</evidence>
<comment type="PTM">
    <text evidence="12">Is synthesized initially as an inactive proenzyme. Formation of the active enzyme involves a self-maturation process in which the active site pyruvoyl group is generated from an internal serine residue via an autocatalytic post-translational modification. Two non-identical subunits are generated from the proenzyme in this reaction, and the pyruvate is formed at the N-terminus of the alpha chain, which is derived from the carboxyl end of the proenzyme. The autoendoproteolytic cleavage occurs by a canonical serine protease mechanism, in which the side chain hydroxyl group of the serine supplies its oxygen atom to form the C-terminus of the beta chain, while the remainder of the serine residue undergoes an oxidative deamination to produce ammonia and the pyruvoyl prosthetic group on the alpha chain. During this reaction, the Ser that is part of the protease active site of the proenzyme becomes the pyruvoyl prosthetic group, which constitutes an essential element of the active site of the mature decarboxylase.</text>
</comment>
<dbReference type="PANTHER" id="PTHR10067:SF6">
    <property type="entry name" value="PHOSPHATIDYLSERINE DECARBOXYLASE PROENZYME, MITOCHONDRIAL"/>
    <property type="match status" value="1"/>
</dbReference>
<comment type="function">
    <text evidence="12">Catalyzes the formation of phosphatidylethanolamine (PtdEtn) from phosphatidylserine (PtdSer).</text>
</comment>
<dbReference type="PANTHER" id="PTHR10067">
    <property type="entry name" value="PHOSPHATIDYLSERINE DECARBOXYLASE"/>
    <property type="match status" value="1"/>
</dbReference>
<dbReference type="NCBIfam" id="TIGR00163">
    <property type="entry name" value="PS_decarb"/>
    <property type="match status" value="1"/>
</dbReference>
<comment type="pathway">
    <text evidence="12">Phospholipid metabolism; phosphatidylethanolamine biosynthesis; phosphatidylethanolamine from CDP-diacylglycerol: step 2/2.</text>
</comment>
<gene>
    <name evidence="12 14" type="primary">psd</name>
    <name evidence="14" type="ORF">IAB19_01235</name>
</gene>
<keyword evidence="7 12" id="KW-0865">Zymogen</keyword>
<dbReference type="InterPro" id="IPR033178">
    <property type="entry name" value="PSD_type1_pro"/>
</dbReference>
<dbReference type="GO" id="GO:0006646">
    <property type="term" value="P:phosphatidylethanolamine biosynthetic process"/>
    <property type="evidence" value="ECO:0007669"/>
    <property type="project" value="UniProtKB-UniRule"/>
</dbReference>
<keyword evidence="6 12" id="KW-0472">Membrane</keyword>
<dbReference type="GO" id="GO:0004609">
    <property type="term" value="F:phosphatidylserine decarboxylase activity"/>
    <property type="evidence" value="ECO:0007669"/>
    <property type="project" value="UniProtKB-UniRule"/>
</dbReference>
<sequence>MTFAGLLLQIAQSLTPLTTMTSLSAKLTDAKMGGFTQFLIKSFIKQFKINLEECADPEITHYQTFNEFFTRKLKADARPIALNSELCCPADGTLGSAGPIREGRLIQAKGLDYSLLALVGGLKADADLFAGGYYSTIYLSPSNYHRVHMPIDGTLIKTVHIPGRLFPVGRRNISYMPDLYTKNERLVCFFDTKLGTIAVIFVGAALVGSIATVWGGTVVRRSNIEVVNFDKERAPVFKKGDEIGLFKYGSTIITLWRAPSCPPSSRIAQGDAVKMGQCMSEPFEQEKVGAQS</sequence>
<comment type="similarity">
    <text evidence="12">Belongs to the phosphatidylserine decarboxylase family. PSD-B subfamily. Prokaryotic type I sub-subfamily.</text>
</comment>
<dbReference type="AlphaFoldDB" id="A0A9D9DBE1"/>
<reference evidence="14" key="2">
    <citation type="journal article" date="2021" name="PeerJ">
        <title>Extensive microbial diversity within the chicken gut microbiome revealed by metagenomics and culture.</title>
        <authorList>
            <person name="Gilroy R."/>
            <person name="Ravi A."/>
            <person name="Getino M."/>
            <person name="Pursley I."/>
            <person name="Horton D.L."/>
            <person name="Alikhan N.F."/>
            <person name="Baker D."/>
            <person name="Gharbi K."/>
            <person name="Hall N."/>
            <person name="Watson M."/>
            <person name="Adriaenssens E.M."/>
            <person name="Foster-Nyarko E."/>
            <person name="Jarju S."/>
            <person name="Secka A."/>
            <person name="Antonio M."/>
            <person name="Oren A."/>
            <person name="Chaudhuri R.R."/>
            <person name="La Ragione R."/>
            <person name="Hildebrand F."/>
            <person name="Pallen M.J."/>
        </authorList>
    </citation>
    <scope>NUCLEOTIDE SEQUENCE</scope>
    <source>
        <strain evidence="14">17213</strain>
    </source>
</reference>
<keyword evidence="3 12" id="KW-0444">Lipid biosynthesis</keyword>
<keyword evidence="5 12" id="KW-0443">Lipid metabolism</keyword>
<organism evidence="14 15">
    <name type="scientific">Candidatus Avisuccinivibrio stercorigallinarum</name>
    <dbReference type="NCBI Taxonomy" id="2840704"/>
    <lineage>
        <taxon>Bacteria</taxon>
        <taxon>Pseudomonadati</taxon>
        <taxon>Pseudomonadota</taxon>
        <taxon>Gammaproteobacteria</taxon>
        <taxon>Aeromonadales</taxon>
        <taxon>Succinivibrionaceae</taxon>
        <taxon>Succinivibrionaceae incertae sedis</taxon>
        <taxon>Candidatus Avisuccinivibrio</taxon>
    </lineage>
</organism>
<evidence type="ECO:0000256" key="13">
    <source>
        <dbReference type="SAM" id="Phobius"/>
    </source>
</evidence>
<evidence type="ECO:0000256" key="3">
    <source>
        <dbReference type="ARBA" id="ARBA00022516"/>
    </source>
</evidence>
<keyword evidence="11 12" id="KW-0670">Pyruvate</keyword>
<evidence type="ECO:0000256" key="4">
    <source>
        <dbReference type="ARBA" id="ARBA00022793"/>
    </source>
</evidence>
<evidence type="ECO:0000256" key="2">
    <source>
        <dbReference type="ARBA" id="ARBA00022475"/>
    </source>
</evidence>
<evidence type="ECO:0000256" key="10">
    <source>
        <dbReference type="ARBA" id="ARBA00023264"/>
    </source>
</evidence>
<protein>
    <recommendedName>
        <fullName evidence="12">Phosphatidylserine decarboxylase proenzyme</fullName>
        <ecNumber evidence="12">4.1.1.65</ecNumber>
    </recommendedName>
    <component>
        <recommendedName>
            <fullName evidence="12">Phosphatidylserine decarboxylase alpha chain</fullName>
        </recommendedName>
    </component>
    <component>
        <recommendedName>
            <fullName evidence="12">Phosphatidylserine decarboxylase beta chain</fullName>
        </recommendedName>
    </component>
</protein>
<comment type="pathway">
    <text evidence="1">Lipid metabolism.</text>
</comment>
<dbReference type="GO" id="GO:0005886">
    <property type="term" value="C:plasma membrane"/>
    <property type="evidence" value="ECO:0007669"/>
    <property type="project" value="UniProtKB-SubCell"/>
</dbReference>
<feature type="active site" description="Charge relay system; for autoendoproteolytic cleavage activity" evidence="12">
    <location>
        <position position="91"/>
    </location>
</feature>